<protein>
    <submittedName>
        <fullName evidence="2">Uncharacterized protein</fullName>
    </submittedName>
</protein>
<name>A0ABZ2WC39_9STAP</name>
<evidence type="ECO:0000256" key="1">
    <source>
        <dbReference type="SAM" id="Coils"/>
    </source>
</evidence>
<keyword evidence="1" id="KW-0175">Coiled coil</keyword>
<feature type="coiled-coil region" evidence="1">
    <location>
        <begin position="1"/>
        <end position="66"/>
    </location>
</feature>
<dbReference type="EMBL" id="CP133006">
    <property type="protein sequence ID" value="WZG09591.1"/>
    <property type="molecule type" value="Genomic_DNA"/>
</dbReference>
<sequence>MSTLKEICKEQTEMIDEMRQNIRELNKESDQYKAERDTLIDDLKVLRANNEKLERENRDYKIANKNVADYGHEWKTEYHKVERKLEKVSTAYKTLTDHIRLKASANPGVARYIALVNFVDRLEQK</sequence>
<dbReference type="RefSeq" id="WP_341636393.1">
    <property type="nucleotide sequence ID" value="NZ_CP133006.1"/>
</dbReference>
<accession>A0ABZ2WC39</accession>
<organism evidence="2 3">
    <name type="scientific">Staphylococcus casei</name>
    <dbReference type="NCBI Taxonomy" id="201828"/>
    <lineage>
        <taxon>Bacteria</taxon>
        <taxon>Bacillati</taxon>
        <taxon>Bacillota</taxon>
        <taxon>Bacilli</taxon>
        <taxon>Bacillales</taxon>
        <taxon>Staphylococcaceae</taxon>
        <taxon>Staphylococcus</taxon>
    </lineage>
</organism>
<dbReference type="Proteomes" id="UP001468345">
    <property type="component" value="Chromosome"/>
</dbReference>
<proteinExistence type="predicted"/>
<evidence type="ECO:0000313" key="3">
    <source>
        <dbReference type="Proteomes" id="UP001468345"/>
    </source>
</evidence>
<reference evidence="2 3" key="1">
    <citation type="journal article" date="2024" name="ISME J.">
        <title>Staphylococcus epidermidis bacteriocin A37 kills natural competitors with a unique mechanism of action.</title>
        <authorList>
            <person name="Puls J.S."/>
            <person name="Winnerling B."/>
            <person name="Power J.J."/>
            <person name="Kruger A.M."/>
            <person name="Brajtenbach D."/>
            <person name="Johnson M."/>
            <person name="Bilici K."/>
            <person name="Camus L."/>
            <person name="Fliesswasser T."/>
            <person name="Schneider T."/>
            <person name="Sahl H.G."/>
            <person name="Ghosal D."/>
            <person name="Kubitscheck U."/>
            <person name="Heilbronner S."/>
            <person name="Grein F."/>
        </authorList>
    </citation>
    <scope>NUCLEOTIDE SEQUENCE [LARGE SCALE GENOMIC DNA]</scope>
    <source>
        <strain evidence="2 3">SCK7</strain>
    </source>
</reference>
<gene>
    <name evidence="2" type="ORF">SHJJP9002_001553</name>
</gene>
<keyword evidence="3" id="KW-1185">Reference proteome</keyword>
<evidence type="ECO:0000313" key="2">
    <source>
        <dbReference type="EMBL" id="WZG09591.1"/>
    </source>
</evidence>